<keyword evidence="2" id="KW-0560">Oxidoreductase</keyword>
<dbReference type="Gene3D" id="2.60.310.20">
    <property type="match status" value="1"/>
</dbReference>
<evidence type="ECO:0000259" key="5">
    <source>
        <dbReference type="Pfam" id="PF18132"/>
    </source>
</evidence>
<keyword evidence="7" id="KW-1185">Reference proteome</keyword>
<evidence type="ECO:0000256" key="3">
    <source>
        <dbReference type="ARBA" id="ARBA00023033"/>
    </source>
</evidence>
<evidence type="ECO:0000313" key="7">
    <source>
        <dbReference type="Proteomes" id="UP000054248"/>
    </source>
</evidence>
<evidence type="ECO:0000256" key="1">
    <source>
        <dbReference type="ARBA" id="ARBA00001973"/>
    </source>
</evidence>
<feature type="region of interest" description="Disordered" evidence="4">
    <location>
        <begin position="150"/>
        <end position="175"/>
    </location>
</feature>
<dbReference type="EMBL" id="KN822952">
    <property type="protein sequence ID" value="KIO32734.1"/>
    <property type="molecule type" value="Genomic_DNA"/>
</dbReference>
<protein>
    <recommendedName>
        <fullName evidence="5">Tyrosinase C-terminal domain-containing protein</fullName>
    </recommendedName>
</protein>
<dbReference type="OrthoDB" id="6132182at2759"/>
<sequence length="175" mass="18893">MTTQSVINPPGTKTGYDWTARIRCIESELGTNFSVFVFLGPLPKPPANPITSPNYVGSFDTYFDNISYSTAESRSQGGSSGGVLVQGFVNLSRALVKLGGFQTLEPENVVPYLKSNLNWCAQKSDGDPVDLHDLPSLEVMVLEVPMTLKPGDRIPQRGSPKEHADITHGKQGGAK</sequence>
<dbReference type="AlphaFoldDB" id="A0A0C3QVM6"/>
<reference evidence="6 7" key="1">
    <citation type="submission" date="2014-04" db="EMBL/GenBank/DDBJ databases">
        <authorList>
            <consortium name="DOE Joint Genome Institute"/>
            <person name="Kuo A."/>
            <person name="Girlanda M."/>
            <person name="Perotto S."/>
            <person name="Kohler A."/>
            <person name="Nagy L.G."/>
            <person name="Floudas D."/>
            <person name="Copeland A."/>
            <person name="Barry K.W."/>
            <person name="Cichocki N."/>
            <person name="Veneault-Fourrey C."/>
            <person name="LaButti K."/>
            <person name="Lindquist E.A."/>
            <person name="Lipzen A."/>
            <person name="Lundell T."/>
            <person name="Morin E."/>
            <person name="Murat C."/>
            <person name="Sun H."/>
            <person name="Tunlid A."/>
            <person name="Henrissat B."/>
            <person name="Grigoriev I.V."/>
            <person name="Hibbett D.S."/>
            <person name="Martin F."/>
            <person name="Nordberg H.P."/>
            <person name="Cantor M.N."/>
            <person name="Hua S.X."/>
        </authorList>
    </citation>
    <scope>NUCLEOTIDE SEQUENCE [LARGE SCALE GENOMIC DNA]</scope>
    <source>
        <strain evidence="6 7">MUT 4182</strain>
    </source>
</reference>
<evidence type="ECO:0000313" key="6">
    <source>
        <dbReference type="EMBL" id="KIO32734.1"/>
    </source>
</evidence>
<dbReference type="STRING" id="1051891.A0A0C3QVM6"/>
<proteinExistence type="predicted"/>
<evidence type="ECO:0000256" key="4">
    <source>
        <dbReference type="SAM" id="MobiDB-lite"/>
    </source>
</evidence>
<dbReference type="InterPro" id="IPR041640">
    <property type="entry name" value="Tyrosinase_C"/>
</dbReference>
<keyword evidence="3" id="KW-0503">Monooxygenase</keyword>
<organism evidence="6 7">
    <name type="scientific">Tulasnella calospora MUT 4182</name>
    <dbReference type="NCBI Taxonomy" id="1051891"/>
    <lineage>
        <taxon>Eukaryota</taxon>
        <taxon>Fungi</taxon>
        <taxon>Dikarya</taxon>
        <taxon>Basidiomycota</taxon>
        <taxon>Agaricomycotina</taxon>
        <taxon>Agaricomycetes</taxon>
        <taxon>Cantharellales</taxon>
        <taxon>Tulasnellaceae</taxon>
        <taxon>Tulasnella</taxon>
    </lineage>
</organism>
<reference evidence="7" key="2">
    <citation type="submission" date="2015-01" db="EMBL/GenBank/DDBJ databases">
        <title>Evolutionary Origins and Diversification of the Mycorrhizal Mutualists.</title>
        <authorList>
            <consortium name="DOE Joint Genome Institute"/>
            <consortium name="Mycorrhizal Genomics Consortium"/>
            <person name="Kohler A."/>
            <person name="Kuo A."/>
            <person name="Nagy L.G."/>
            <person name="Floudas D."/>
            <person name="Copeland A."/>
            <person name="Barry K.W."/>
            <person name="Cichocki N."/>
            <person name="Veneault-Fourrey C."/>
            <person name="LaButti K."/>
            <person name="Lindquist E.A."/>
            <person name="Lipzen A."/>
            <person name="Lundell T."/>
            <person name="Morin E."/>
            <person name="Murat C."/>
            <person name="Riley R."/>
            <person name="Ohm R."/>
            <person name="Sun H."/>
            <person name="Tunlid A."/>
            <person name="Henrissat B."/>
            <person name="Grigoriev I.V."/>
            <person name="Hibbett D.S."/>
            <person name="Martin F."/>
        </authorList>
    </citation>
    <scope>NUCLEOTIDE SEQUENCE [LARGE SCALE GENOMIC DNA]</scope>
    <source>
        <strain evidence="7">MUT 4182</strain>
    </source>
</reference>
<evidence type="ECO:0000256" key="2">
    <source>
        <dbReference type="ARBA" id="ARBA00023002"/>
    </source>
</evidence>
<name>A0A0C3QVM6_9AGAM</name>
<dbReference type="HOGENOM" id="CLU_114594_0_0_1"/>
<dbReference type="Pfam" id="PF18132">
    <property type="entry name" value="Tyrosinase_C"/>
    <property type="match status" value="1"/>
</dbReference>
<feature type="compositionally biased region" description="Basic and acidic residues" evidence="4">
    <location>
        <begin position="150"/>
        <end position="168"/>
    </location>
</feature>
<gene>
    <name evidence="6" type="ORF">M407DRAFT_18201</name>
</gene>
<accession>A0A0C3QVM6</accession>
<comment type="cofactor">
    <cofactor evidence="1">
        <name>Cu(2+)</name>
        <dbReference type="ChEBI" id="CHEBI:29036"/>
    </cofactor>
</comment>
<dbReference type="GO" id="GO:0004497">
    <property type="term" value="F:monooxygenase activity"/>
    <property type="evidence" value="ECO:0007669"/>
    <property type="project" value="UniProtKB-KW"/>
</dbReference>
<dbReference type="Proteomes" id="UP000054248">
    <property type="component" value="Unassembled WGS sequence"/>
</dbReference>
<feature type="domain" description="Tyrosinase C-terminal" evidence="5">
    <location>
        <begin position="17"/>
        <end position="141"/>
    </location>
</feature>